<evidence type="ECO:0000313" key="1">
    <source>
        <dbReference type="EMBL" id="SVA78018.1"/>
    </source>
</evidence>
<name>A0A381YLS4_9ZZZZ</name>
<organism evidence="1">
    <name type="scientific">marine metagenome</name>
    <dbReference type="NCBI Taxonomy" id="408172"/>
    <lineage>
        <taxon>unclassified sequences</taxon>
        <taxon>metagenomes</taxon>
        <taxon>ecological metagenomes</taxon>
    </lineage>
</organism>
<proteinExistence type="predicted"/>
<reference evidence="1" key="1">
    <citation type="submission" date="2018-05" db="EMBL/GenBank/DDBJ databases">
        <authorList>
            <person name="Lanie J.A."/>
            <person name="Ng W.-L."/>
            <person name="Kazmierczak K.M."/>
            <person name="Andrzejewski T.M."/>
            <person name="Davidsen T.M."/>
            <person name="Wayne K.J."/>
            <person name="Tettelin H."/>
            <person name="Glass J.I."/>
            <person name="Rusch D."/>
            <person name="Podicherti R."/>
            <person name="Tsui H.-C.T."/>
            <person name="Winkler M.E."/>
        </authorList>
    </citation>
    <scope>NUCLEOTIDE SEQUENCE</scope>
</reference>
<dbReference type="AlphaFoldDB" id="A0A381YLS4"/>
<protein>
    <submittedName>
        <fullName evidence="1">Uncharacterized protein</fullName>
    </submittedName>
</protein>
<gene>
    <name evidence="1" type="ORF">METZ01_LOCUS130872</name>
</gene>
<sequence>MVTTVGAFIVFAICLAGCGLHSYHVGRRVGIESAIDYMVDNGDIELDDE</sequence>
<dbReference type="EMBL" id="UINC01018547">
    <property type="protein sequence ID" value="SVA78018.1"/>
    <property type="molecule type" value="Genomic_DNA"/>
</dbReference>
<accession>A0A381YLS4</accession>